<sequence length="628" mass="72046">MTKTDLIKNLGTIARSGTKAFMEALQSGADISMIGQFGVGFYAAFLIADQVTVISKHDEDEQYIWESTASGSFTISKDTTHEPLIRGTKIILTIKNDQVEYLQERRIKEVIKKHSQFITYPIKLLCEKTRDKEITDDEAESEPKTTEEVKSEEQVADDDEAKVEEVKEVAKKKKKIQEHYTELEILNKTKPVWIRPPDSITKEEYEELYKAISNDWEPELAHKHFSVEGQLEFHAILFIPKRAPFDLFSSGSKKKRCNVKLYVQRVFITDDCDELMPEYMGFVRGLVDSNDLPLNISRESLQQNKILKVIRKNLVKKVIELIEEIYENSETQKTFYEQFSKNIKLGIHEDSTNRNKLVEFLMFRTSSSGEQLSSLKDYVSRMKEGQKEIYFITGESLDSVSNSPFVEVLRKRGYEVIYMVDAIDEYMIQQVKDYKDNKLVCVSRDNFTLPETEEDKVAFEERAKKMASLCTLMKDILQKEVENVTVSKRLVDSPCCIVTGQYGWTANMERIMKAQALADHNSMGYMASKKHLEINPTHSIIIELQARSESDPKSAIVRDLVRILFEGSLLECGFTLTDNRLFVGRVYKMLQVGLGTTSAQHTEESGGITEIPQSSEVLEDNLKMEEVD</sequence>
<reference evidence="10" key="1">
    <citation type="submission" date="2018-11" db="EMBL/GenBank/DDBJ databases">
        <title>Henneguya salminicola genome and transcriptome.</title>
        <authorList>
            <person name="Yahalomi D."/>
            <person name="Atkinson S.D."/>
            <person name="Neuhof M."/>
            <person name="Chang E.S."/>
            <person name="Philippe H."/>
            <person name="Cartwright P."/>
            <person name="Bartholomew J.L."/>
            <person name="Huchon D."/>
        </authorList>
    </citation>
    <scope>NUCLEOTIDE SEQUENCE</scope>
    <source>
        <strain evidence="10">Hz1</strain>
        <tissue evidence="10">Whole</tissue>
    </source>
</reference>
<evidence type="ECO:0000256" key="9">
    <source>
        <dbReference type="SAM" id="MobiDB-lite"/>
    </source>
</evidence>
<keyword evidence="6 10" id="KW-0346">Stress response</keyword>
<keyword evidence="7" id="KW-0143">Chaperone</keyword>
<feature type="binding site" evidence="8">
    <location>
        <begin position="36"/>
        <end position="41"/>
    </location>
    <ligand>
        <name>ATP</name>
        <dbReference type="ChEBI" id="CHEBI:30616"/>
    </ligand>
</feature>
<keyword evidence="5 8" id="KW-0067">ATP-binding</keyword>
<dbReference type="SUPFAM" id="SSF55874">
    <property type="entry name" value="ATPase domain of HSP90 chaperone/DNA topoisomerase II/histidine kinase"/>
    <property type="match status" value="1"/>
</dbReference>
<evidence type="ECO:0000256" key="5">
    <source>
        <dbReference type="ARBA" id="ARBA00022840"/>
    </source>
</evidence>
<dbReference type="EMBL" id="GHBP01000108">
    <property type="protein sequence ID" value="NDJ92135.1"/>
    <property type="molecule type" value="Transcribed_RNA"/>
</dbReference>
<evidence type="ECO:0000256" key="8">
    <source>
        <dbReference type="PIRSR" id="PIRSR002583-1"/>
    </source>
</evidence>
<keyword evidence="3" id="KW-0963">Cytoplasm</keyword>
<evidence type="ECO:0000256" key="2">
    <source>
        <dbReference type="ARBA" id="ARBA00008239"/>
    </source>
</evidence>
<feature type="binding site" evidence="8">
    <location>
        <position position="298"/>
    </location>
    <ligand>
        <name>ATP</name>
        <dbReference type="ChEBI" id="CHEBI:30616"/>
    </ligand>
</feature>
<feature type="binding site" evidence="8">
    <location>
        <position position="9"/>
    </location>
    <ligand>
        <name>ATP</name>
        <dbReference type="ChEBI" id="CHEBI:30616"/>
    </ligand>
</feature>
<comment type="subcellular location">
    <subcellularLocation>
        <location evidence="1">Cytoplasm</location>
    </subcellularLocation>
</comment>
<dbReference type="SUPFAM" id="SSF54211">
    <property type="entry name" value="Ribosomal protein S5 domain 2-like"/>
    <property type="match status" value="1"/>
</dbReference>
<dbReference type="Pfam" id="PF00183">
    <property type="entry name" value="HSP90"/>
    <property type="match status" value="1"/>
</dbReference>
<evidence type="ECO:0000256" key="1">
    <source>
        <dbReference type="ARBA" id="ARBA00004496"/>
    </source>
</evidence>
<dbReference type="FunFam" id="3.30.230.80:FF:000001">
    <property type="entry name" value="Heat shock protein 90 alpha"/>
    <property type="match status" value="1"/>
</dbReference>
<evidence type="ECO:0000313" key="10">
    <source>
        <dbReference type="EMBL" id="NDJ92135.1"/>
    </source>
</evidence>
<dbReference type="InterPro" id="IPR036890">
    <property type="entry name" value="HATPase_C_sf"/>
</dbReference>
<feature type="binding site" evidence="8">
    <location>
        <position position="88"/>
    </location>
    <ligand>
        <name>ATP</name>
        <dbReference type="ChEBI" id="CHEBI:30616"/>
    </ligand>
</feature>
<evidence type="ECO:0000256" key="6">
    <source>
        <dbReference type="ARBA" id="ARBA00023016"/>
    </source>
</evidence>
<evidence type="ECO:0000256" key="7">
    <source>
        <dbReference type="ARBA" id="ARBA00023186"/>
    </source>
</evidence>
<dbReference type="GO" id="GO:0016887">
    <property type="term" value="F:ATP hydrolysis activity"/>
    <property type="evidence" value="ECO:0007669"/>
    <property type="project" value="InterPro"/>
</dbReference>
<proteinExistence type="inferred from homology"/>
<dbReference type="AlphaFoldDB" id="A0A6G3MDK9"/>
<dbReference type="GO" id="GO:0140662">
    <property type="term" value="F:ATP-dependent protein folding chaperone"/>
    <property type="evidence" value="ECO:0007669"/>
    <property type="project" value="InterPro"/>
</dbReference>
<evidence type="ECO:0000256" key="4">
    <source>
        <dbReference type="ARBA" id="ARBA00022741"/>
    </source>
</evidence>
<dbReference type="PIRSF" id="PIRSF002583">
    <property type="entry name" value="Hsp90"/>
    <property type="match status" value="1"/>
</dbReference>
<dbReference type="Gene3D" id="3.30.230.80">
    <property type="match status" value="1"/>
</dbReference>
<feature type="binding site" evidence="8">
    <location>
        <position position="1"/>
    </location>
    <ligand>
        <name>ATP</name>
        <dbReference type="ChEBI" id="CHEBI:30616"/>
    </ligand>
</feature>
<feature type="compositionally biased region" description="Basic and acidic residues" evidence="9">
    <location>
        <begin position="141"/>
        <end position="153"/>
    </location>
</feature>
<dbReference type="GO" id="GO:0005737">
    <property type="term" value="C:cytoplasm"/>
    <property type="evidence" value="ECO:0007669"/>
    <property type="project" value="UniProtKB-SubCell"/>
</dbReference>
<dbReference type="FunFam" id="3.40.50.11260:FF:000001">
    <property type="entry name" value="Heat shock protein 90 alpha"/>
    <property type="match status" value="1"/>
</dbReference>
<comment type="similarity">
    <text evidence="2">Belongs to the heat shock protein 90 family.</text>
</comment>
<dbReference type="PANTHER" id="PTHR11528">
    <property type="entry name" value="HEAT SHOCK PROTEIN 90 FAMILY MEMBER"/>
    <property type="match status" value="1"/>
</dbReference>
<dbReference type="PRINTS" id="PR00775">
    <property type="entry name" value="HEATSHOCK90"/>
</dbReference>
<accession>A0A6G3MDK9</accession>
<dbReference type="Gene3D" id="1.20.120.790">
    <property type="entry name" value="Heat shock protein 90, C-terminal domain"/>
    <property type="match status" value="1"/>
</dbReference>
<dbReference type="GO" id="GO:0051082">
    <property type="term" value="F:unfolded protein binding"/>
    <property type="evidence" value="ECO:0007669"/>
    <property type="project" value="InterPro"/>
</dbReference>
<dbReference type="InterPro" id="IPR037196">
    <property type="entry name" value="HSP90_C"/>
</dbReference>
<feature type="region of interest" description="Disordered" evidence="9">
    <location>
        <begin position="133"/>
        <end position="160"/>
    </location>
</feature>
<name>A0A6G3MDK9_HENSL</name>
<dbReference type="Gene3D" id="3.30.565.10">
    <property type="entry name" value="Histidine kinase-like ATPase, C-terminal domain"/>
    <property type="match status" value="1"/>
</dbReference>
<keyword evidence="4 8" id="KW-0547">Nucleotide-binding</keyword>
<dbReference type="NCBIfam" id="NF003555">
    <property type="entry name" value="PRK05218.1"/>
    <property type="match status" value="1"/>
</dbReference>
<dbReference type="SUPFAM" id="SSF110942">
    <property type="entry name" value="HSP90 C-terminal domain"/>
    <property type="match status" value="1"/>
</dbReference>
<dbReference type="InterPro" id="IPR020575">
    <property type="entry name" value="Hsp90_N"/>
</dbReference>
<dbReference type="FunFam" id="3.30.565.10:FF:000357">
    <property type="entry name" value="Heat shock protein HSP 90-beta"/>
    <property type="match status" value="1"/>
</dbReference>
<dbReference type="Gene3D" id="3.40.50.11260">
    <property type="match status" value="1"/>
</dbReference>
<organism evidence="10">
    <name type="scientific">Henneguya salminicola</name>
    <name type="common">Myxosporean</name>
    <dbReference type="NCBI Taxonomy" id="69463"/>
    <lineage>
        <taxon>Eukaryota</taxon>
        <taxon>Metazoa</taxon>
        <taxon>Cnidaria</taxon>
        <taxon>Myxozoa</taxon>
        <taxon>Myxosporea</taxon>
        <taxon>Bivalvulida</taxon>
        <taxon>Platysporina</taxon>
        <taxon>Myxobolidae</taxon>
        <taxon>Henneguya</taxon>
    </lineage>
</organism>
<dbReference type="InterPro" id="IPR020568">
    <property type="entry name" value="Ribosomal_Su5_D2-typ_SF"/>
</dbReference>
<feature type="binding site" evidence="8">
    <location>
        <begin position="16"/>
        <end position="17"/>
    </location>
    <ligand>
        <name>ATP</name>
        <dbReference type="ChEBI" id="CHEBI:30616"/>
    </ligand>
</feature>
<protein>
    <submittedName>
        <fullName evidence="10">Heat shock protein 83 (Trinotate prediction)</fullName>
    </submittedName>
</protein>
<dbReference type="FunFam" id="1.20.120.790:FF:000001">
    <property type="entry name" value="Heat shock protein 90 alpha"/>
    <property type="match status" value="1"/>
</dbReference>
<dbReference type="GO" id="GO:0005524">
    <property type="term" value="F:ATP binding"/>
    <property type="evidence" value="ECO:0007669"/>
    <property type="project" value="UniProtKB-KW"/>
</dbReference>
<evidence type="ECO:0000256" key="3">
    <source>
        <dbReference type="ARBA" id="ARBA00022490"/>
    </source>
</evidence>
<dbReference type="InterPro" id="IPR001404">
    <property type="entry name" value="Hsp90_fam"/>
</dbReference>